<dbReference type="Pfam" id="PF00296">
    <property type="entry name" value="Bac_luciferase"/>
    <property type="match status" value="1"/>
</dbReference>
<name>A0A4R2Q9W0_9PSEU</name>
<comment type="caution">
    <text evidence="3">The sequence shown here is derived from an EMBL/GenBank/DDBJ whole genome shotgun (WGS) entry which is preliminary data.</text>
</comment>
<proteinExistence type="predicted"/>
<protein>
    <submittedName>
        <fullName evidence="3">Alkanesulfonate monooxygenase SsuD/methylene tetrahydromethanopterin reductase-like flavin-dependent oxidoreductase (Luciferase family)</fullName>
    </submittedName>
</protein>
<sequence length="327" mass="34575">MPLGLSVASRSGLPARRFGELAAYAETAGFDNFFVAERVADSLALCQAALAATSTITVGTAVANARLRHPALTAMTAATMDEQHGGRFLLGLGVANPALNEDSLGIPPAAPVPFMRDYVASLREVLAGGLGLDRPARREVPVYLAGLRPRMLRLAAEIGDGVLLNLTTSRTIPDAIAQIRAAGRQPAVGCVLPCALGVDRADARDAGAELILGYARHPAAARIFAASGHTDELARLARLLDDGRRAEALRQVSDALVDDFLLWGDEQEVAGRLRTYLAAGVDLPILFPIGTAGDQPDRSGLSEWDTAVRRTVEVAARIRPLIDRANH</sequence>
<evidence type="ECO:0000256" key="1">
    <source>
        <dbReference type="ARBA" id="ARBA00023002"/>
    </source>
</evidence>
<gene>
    <name evidence="3" type="ORF">EV191_1218</name>
</gene>
<dbReference type="InterPro" id="IPR011251">
    <property type="entry name" value="Luciferase-like_dom"/>
</dbReference>
<evidence type="ECO:0000259" key="2">
    <source>
        <dbReference type="Pfam" id="PF00296"/>
    </source>
</evidence>
<dbReference type="PANTHER" id="PTHR43244">
    <property type="match status" value="1"/>
</dbReference>
<dbReference type="OrthoDB" id="7816697at2"/>
<dbReference type="AlphaFoldDB" id="A0A4R2Q9W0"/>
<dbReference type="GO" id="GO:0016705">
    <property type="term" value="F:oxidoreductase activity, acting on paired donors, with incorporation or reduction of molecular oxygen"/>
    <property type="evidence" value="ECO:0007669"/>
    <property type="project" value="InterPro"/>
</dbReference>
<dbReference type="InterPro" id="IPR036661">
    <property type="entry name" value="Luciferase-like_sf"/>
</dbReference>
<dbReference type="SUPFAM" id="SSF51679">
    <property type="entry name" value="Bacterial luciferase-like"/>
    <property type="match status" value="1"/>
</dbReference>
<reference evidence="3 4" key="1">
    <citation type="submission" date="2019-03" db="EMBL/GenBank/DDBJ databases">
        <title>Genomic Encyclopedia of Type Strains, Phase IV (KMG-IV): sequencing the most valuable type-strain genomes for metagenomic binning, comparative biology and taxonomic classification.</title>
        <authorList>
            <person name="Goeker M."/>
        </authorList>
    </citation>
    <scope>NUCLEOTIDE SEQUENCE [LARGE SCALE GENOMIC DNA]</scope>
    <source>
        <strain evidence="3 4">DSM 45765</strain>
    </source>
</reference>
<organism evidence="3 4">
    <name type="scientific">Tamaricihabitans halophyticus</name>
    <dbReference type="NCBI Taxonomy" id="1262583"/>
    <lineage>
        <taxon>Bacteria</taxon>
        <taxon>Bacillati</taxon>
        <taxon>Actinomycetota</taxon>
        <taxon>Actinomycetes</taxon>
        <taxon>Pseudonocardiales</taxon>
        <taxon>Pseudonocardiaceae</taxon>
        <taxon>Tamaricihabitans</taxon>
    </lineage>
</organism>
<dbReference type="Proteomes" id="UP000294911">
    <property type="component" value="Unassembled WGS sequence"/>
</dbReference>
<dbReference type="Gene3D" id="3.20.20.30">
    <property type="entry name" value="Luciferase-like domain"/>
    <property type="match status" value="1"/>
</dbReference>
<keyword evidence="1" id="KW-0560">Oxidoreductase</keyword>
<keyword evidence="3" id="KW-0503">Monooxygenase</keyword>
<evidence type="ECO:0000313" key="3">
    <source>
        <dbReference type="EMBL" id="TCP43611.1"/>
    </source>
</evidence>
<dbReference type="InterPro" id="IPR050564">
    <property type="entry name" value="F420-G6PD/mer"/>
</dbReference>
<accession>A0A4R2Q9W0</accession>
<dbReference type="PANTHER" id="PTHR43244:SF1">
    <property type="entry name" value="5,10-METHYLENETETRAHYDROMETHANOPTERIN REDUCTASE"/>
    <property type="match status" value="1"/>
</dbReference>
<dbReference type="GO" id="GO:0004497">
    <property type="term" value="F:monooxygenase activity"/>
    <property type="evidence" value="ECO:0007669"/>
    <property type="project" value="UniProtKB-KW"/>
</dbReference>
<dbReference type="CDD" id="cd01097">
    <property type="entry name" value="Tetrahydromethanopterin_reductase"/>
    <property type="match status" value="1"/>
</dbReference>
<feature type="domain" description="Luciferase-like" evidence="2">
    <location>
        <begin position="11"/>
        <end position="282"/>
    </location>
</feature>
<evidence type="ECO:0000313" key="4">
    <source>
        <dbReference type="Proteomes" id="UP000294911"/>
    </source>
</evidence>
<keyword evidence="4" id="KW-1185">Reference proteome</keyword>
<dbReference type="EMBL" id="SLXQ01000021">
    <property type="protein sequence ID" value="TCP43611.1"/>
    <property type="molecule type" value="Genomic_DNA"/>
</dbReference>
<dbReference type="RefSeq" id="WP_132880585.1">
    <property type="nucleotide sequence ID" value="NZ_SLXQ01000021.1"/>
</dbReference>